<feature type="binding site" evidence="9">
    <location>
        <position position="145"/>
    </location>
    <ligand>
        <name>Zn(2+)</name>
        <dbReference type="ChEBI" id="CHEBI:29105"/>
        <note>catalytic</note>
    </ligand>
</feature>
<dbReference type="AlphaFoldDB" id="A0A1F4XJ34"/>
<keyword evidence="8 10" id="KW-0961">Cell wall biogenesis/degradation</keyword>
<evidence type="ECO:0000256" key="6">
    <source>
        <dbReference type="ARBA" id="ARBA00022997"/>
    </source>
</evidence>
<dbReference type="GO" id="GO:0160237">
    <property type="term" value="F:D-Ala-D-Ala dipeptidase activity"/>
    <property type="evidence" value="ECO:0007669"/>
    <property type="project" value="UniProtKB-EC"/>
</dbReference>
<dbReference type="InterPro" id="IPR000755">
    <property type="entry name" value="A_A_dipeptidase"/>
</dbReference>
<keyword evidence="3 9" id="KW-0479">Metal-binding</keyword>
<dbReference type="EC" id="3.4.13.22" evidence="9 10"/>
<comment type="function">
    <text evidence="9 10">Catalyzes hydrolysis of the D-alanyl-D-alanine dipeptide.</text>
</comment>
<evidence type="ECO:0000256" key="4">
    <source>
        <dbReference type="ARBA" id="ARBA00022801"/>
    </source>
</evidence>
<reference evidence="11 12" key="1">
    <citation type="journal article" date="2016" name="Nat. Commun.">
        <title>Thousands of microbial genomes shed light on interconnected biogeochemical processes in an aquifer system.</title>
        <authorList>
            <person name="Anantharaman K."/>
            <person name="Brown C.T."/>
            <person name="Hug L.A."/>
            <person name="Sharon I."/>
            <person name="Castelle C.J."/>
            <person name="Probst A.J."/>
            <person name="Thomas B.C."/>
            <person name="Singh A."/>
            <person name="Wilkins M.J."/>
            <person name="Karaoz U."/>
            <person name="Brodie E.L."/>
            <person name="Williams K.H."/>
            <person name="Hubbard S.S."/>
            <person name="Banfield J.F."/>
        </authorList>
    </citation>
    <scope>NUCLEOTIDE SEQUENCE [LARGE SCALE GENOMIC DNA]</scope>
</reference>
<feature type="site" description="Transition state stabilizer" evidence="9">
    <location>
        <position position="93"/>
    </location>
</feature>
<dbReference type="EMBL" id="MEWR01000023">
    <property type="protein sequence ID" value="OGC81639.1"/>
    <property type="molecule type" value="Genomic_DNA"/>
</dbReference>
<dbReference type="Proteomes" id="UP000177614">
    <property type="component" value="Unassembled WGS sequence"/>
</dbReference>
<protein>
    <recommendedName>
        <fullName evidence="9 10">D-alanyl-D-alanine dipeptidase</fullName>
        <shortName evidence="9 10">D-Ala-D-Ala dipeptidase</shortName>
        <ecNumber evidence="9 10">3.4.13.22</ecNumber>
    </recommendedName>
</protein>
<dbReference type="Gene3D" id="3.30.1380.10">
    <property type="match status" value="1"/>
</dbReference>
<feature type="binding site" evidence="9">
    <location>
        <position position="221"/>
    </location>
    <ligand>
        <name>Zn(2+)</name>
        <dbReference type="ChEBI" id="CHEBI:29105"/>
        <note>catalytic</note>
    </ligand>
</feature>
<comment type="caution">
    <text evidence="11">The sequence shown here is derived from an EMBL/GenBank/DDBJ whole genome shotgun (WGS) entry which is preliminary data.</text>
</comment>
<dbReference type="PANTHER" id="PTHR43126:SF2">
    <property type="entry name" value="D-ALANYL-D-ALANINE DIPEPTIDASE"/>
    <property type="match status" value="1"/>
</dbReference>
<evidence type="ECO:0000256" key="7">
    <source>
        <dbReference type="ARBA" id="ARBA00023049"/>
    </source>
</evidence>
<evidence type="ECO:0000313" key="12">
    <source>
        <dbReference type="Proteomes" id="UP000177614"/>
    </source>
</evidence>
<dbReference type="STRING" id="1817814.A2V81_05225"/>
<evidence type="ECO:0000256" key="2">
    <source>
        <dbReference type="ARBA" id="ARBA00022670"/>
    </source>
</evidence>
<keyword evidence="6 9" id="KW-0224">Dipeptidase</keyword>
<evidence type="ECO:0000256" key="1">
    <source>
        <dbReference type="ARBA" id="ARBA00001362"/>
    </source>
</evidence>
<evidence type="ECO:0000256" key="8">
    <source>
        <dbReference type="ARBA" id="ARBA00023316"/>
    </source>
</evidence>
<dbReference type="SUPFAM" id="SSF55166">
    <property type="entry name" value="Hedgehog/DD-peptidase"/>
    <property type="match status" value="1"/>
</dbReference>
<comment type="similarity">
    <text evidence="9 10">Belongs to the peptidase M15D family.</text>
</comment>
<evidence type="ECO:0000256" key="10">
    <source>
        <dbReference type="PIRNR" id="PIRNR026671"/>
    </source>
</evidence>
<evidence type="ECO:0000313" key="11">
    <source>
        <dbReference type="EMBL" id="OGC81639.1"/>
    </source>
</evidence>
<gene>
    <name evidence="11" type="ORF">A2V81_05225</name>
</gene>
<dbReference type="GO" id="GO:0008270">
    <property type="term" value="F:zinc ion binding"/>
    <property type="evidence" value="ECO:0007669"/>
    <property type="project" value="UniProtKB-UniRule"/>
</dbReference>
<keyword evidence="7 9" id="KW-0482">Metalloprotease</keyword>
<dbReference type="GO" id="GO:0008237">
    <property type="term" value="F:metallopeptidase activity"/>
    <property type="evidence" value="ECO:0007669"/>
    <property type="project" value="UniProtKB-KW"/>
</dbReference>
<accession>A0A1F4XJ34</accession>
<dbReference type="GO" id="GO:0006508">
    <property type="term" value="P:proteolysis"/>
    <property type="evidence" value="ECO:0007669"/>
    <property type="project" value="UniProtKB-KW"/>
</dbReference>
<organism evidence="11 12">
    <name type="scientific">Candidatus Abawacabacteria bacterium RBG_16_42_10</name>
    <dbReference type="NCBI Taxonomy" id="1817814"/>
    <lineage>
        <taxon>Bacteria</taxon>
        <taxon>Candidatus Abawacaibacteriota</taxon>
    </lineage>
</organism>
<dbReference type="CDD" id="cd14843">
    <property type="entry name" value="D-Ala-D-Ala_dipeptidase_like"/>
    <property type="match status" value="1"/>
</dbReference>
<proteinExistence type="inferred from homology"/>
<dbReference type="GO" id="GO:0071555">
    <property type="term" value="P:cell wall organization"/>
    <property type="evidence" value="ECO:0007669"/>
    <property type="project" value="UniProtKB-KW"/>
</dbReference>
<name>A0A1F4XJ34_9BACT</name>
<evidence type="ECO:0000256" key="5">
    <source>
        <dbReference type="ARBA" id="ARBA00022833"/>
    </source>
</evidence>
<evidence type="ECO:0000256" key="3">
    <source>
        <dbReference type="ARBA" id="ARBA00022723"/>
    </source>
</evidence>
<comment type="catalytic activity">
    <reaction evidence="1 9 10">
        <text>D-alanyl-D-alanine + H2O = 2 D-alanine</text>
        <dbReference type="Rhea" id="RHEA:20661"/>
        <dbReference type="ChEBI" id="CHEBI:15377"/>
        <dbReference type="ChEBI" id="CHEBI:57416"/>
        <dbReference type="ChEBI" id="CHEBI:57822"/>
        <dbReference type="EC" id="3.4.13.22"/>
    </reaction>
</comment>
<dbReference type="HAMAP" id="MF_01924">
    <property type="entry name" value="A_A_dipeptidase"/>
    <property type="match status" value="1"/>
</dbReference>
<dbReference type="InterPro" id="IPR009045">
    <property type="entry name" value="Zn_M74/Hedgehog-like"/>
</dbReference>
<dbReference type="Pfam" id="PF01427">
    <property type="entry name" value="Peptidase_M15"/>
    <property type="match status" value="1"/>
</dbReference>
<keyword evidence="4 9" id="KW-0378">Hydrolase</keyword>
<comment type="cofactor">
    <cofactor evidence="9">
        <name>Zn(2+)</name>
        <dbReference type="ChEBI" id="CHEBI:29105"/>
    </cofactor>
    <text evidence="9">Binds 1 zinc ion per subunit.</text>
</comment>
<feature type="active site" description="Proton donor/acceptor" evidence="9">
    <location>
        <position position="218"/>
    </location>
</feature>
<sequence>MSDRIPQSSADFFGYTKKVHLTLIAAPEVVAIPIQENNEPLVDIMDNNELVFDEVYNQPHIGSLVRRAVLKKLLAAQRSLPSGLQIQIREGYRPLEVQKNYWDEYCAKLETKYPTWSQEQIRDEAMRFVAPPDIVPPHTTGGAVDLTLVHMLGASLYMGKSIYKGKSLDMGTDMNDEEASLNKASYTANPNISTEARKNRDLLVKAMTGVGFINYPTEWWHWSYGDRYWAHQTKSAHAIYGTVLR</sequence>
<feature type="binding site" evidence="9">
    <location>
        <position position="138"/>
    </location>
    <ligand>
        <name>Zn(2+)</name>
        <dbReference type="ChEBI" id="CHEBI:29105"/>
        <note>catalytic</note>
    </ligand>
</feature>
<keyword evidence="2 9" id="KW-0645">Protease</keyword>
<evidence type="ECO:0000256" key="9">
    <source>
        <dbReference type="HAMAP-Rule" id="MF_01924"/>
    </source>
</evidence>
<dbReference type="PANTHER" id="PTHR43126">
    <property type="entry name" value="D-ALANYL-D-ALANINE DIPEPTIDASE"/>
    <property type="match status" value="1"/>
</dbReference>
<keyword evidence="5 9" id="KW-0862">Zinc</keyword>
<dbReference type="PIRSF" id="PIRSF026671">
    <property type="entry name" value="AA_dipeptidase"/>
    <property type="match status" value="1"/>
</dbReference>